<evidence type="ECO:0000256" key="2">
    <source>
        <dbReference type="SAM" id="Phobius"/>
    </source>
</evidence>
<sequence length="386" mass="42592">MIIPRSITPTTKMPQISSTATPPGDYPLQAFRSQWTQPNDIMSLLLILGGDVIQRALAQLAGGGLITPVAFSFGWVTYSISALLAVVGENKLLPVSDCSGQVVNVRSRYTRQNSSWILGRLMRDFSYWRGREVREAEGGMVARGERIALCVAVYEADPKKVAGVPDRDWVWYSGLVCAILQLAVSTIPWILLEDWSVFFTTACGICLALGSGAFPQWREERWACRRRTKKTAVLTRGNGHKDCIVIIGGGVGLDLEDLAGGRGVDLPHTRYWASFMAALWIALLIAVSGLKNNTWFLLAVGVLGMIQNITVCGAPRNPSAFGIHLRFKEVIVEKKVMEALKTTESKYPYVGRALVDVFFPGGLRPDEEAYWKEVHDSARAKDSEEK</sequence>
<keyword evidence="2" id="KW-0472">Membrane</keyword>
<feature type="transmembrane region" description="Helical" evidence="2">
    <location>
        <begin position="197"/>
        <end position="217"/>
    </location>
</feature>
<accession>A0A292Q3Z6</accession>
<keyword evidence="2" id="KW-1133">Transmembrane helix</keyword>
<dbReference type="Proteomes" id="UP001412239">
    <property type="component" value="Unassembled WGS sequence"/>
</dbReference>
<feature type="transmembrane region" description="Helical" evidence="2">
    <location>
        <begin position="295"/>
        <end position="314"/>
    </location>
</feature>
<feature type="region of interest" description="Disordered" evidence="1">
    <location>
        <begin position="1"/>
        <end position="21"/>
    </location>
</feature>
<reference evidence="3" key="1">
    <citation type="submission" date="2015-10" db="EMBL/GenBank/DDBJ databases">
        <authorList>
            <person name="Regsiter A."/>
            <person name="william w."/>
        </authorList>
    </citation>
    <scope>NUCLEOTIDE SEQUENCE</scope>
    <source>
        <strain evidence="3">Montdore</strain>
    </source>
</reference>
<proteinExistence type="predicted"/>
<feature type="transmembrane region" description="Helical" evidence="2">
    <location>
        <begin position="271"/>
        <end position="289"/>
    </location>
</feature>
<feature type="transmembrane region" description="Helical" evidence="2">
    <location>
        <begin position="169"/>
        <end position="191"/>
    </location>
</feature>
<name>A0A292Q3Z6_9PEZI</name>
<dbReference type="EMBL" id="LN890970">
    <property type="protein sequence ID" value="CUS13588.1"/>
    <property type="molecule type" value="Genomic_DNA"/>
</dbReference>
<keyword evidence="2" id="KW-0812">Transmembrane</keyword>
<dbReference type="AlphaFoldDB" id="A0A292Q3Z6"/>
<gene>
    <name evidence="3" type="ORF">GSTUAT00002297001</name>
</gene>
<organism evidence="3 4">
    <name type="scientific">Tuber aestivum</name>
    <name type="common">summer truffle</name>
    <dbReference type="NCBI Taxonomy" id="59557"/>
    <lineage>
        <taxon>Eukaryota</taxon>
        <taxon>Fungi</taxon>
        <taxon>Dikarya</taxon>
        <taxon>Ascomycota</taxon>
        <taxon>Pezizomycotina</taxon>
        <taxon>Pezizomycetes</taxon>
        <taxon>Pezizales</taxon>
        <taxon>Tuberaceae</taxon>
        <taxon>Tuber</taxon>
    </lineage>
</organism>
<evidence type="ECO:0000313" key="3">
    <source>
        <dbReference type="EMBL" id="CUS13588.1"/>
    </source>
</evidence>
<protein>
    <submittedName>
        <fullName evidence="3">Uncharacterized protein</fullName>
    </submittedName>
</protein>
<keyword evidence="4" id="KW-1185">Reference proteome</keyword>
<feature type="compositionally biased region" description="Polar residues" evidence="1">
    <location>
        <begin position="7"/>
        <end position="21"/>
    </location>
</feature>
<evidence type="ECO:0000313" key="4">
    <source>
        <dbReference type="Proteomes" id="UP001412239"/>
    </source>
</evidence>
<evidence type="ECO:0000256" key="1">
    <source>
        <dbReference type="SAM" id="MobiDB-lite"/>
    </source>
</evidence>